<evidence type="ECO:0000256" key="1">
    <source>
        <dbReference type="SAM" id="MobiDB-lite"/>
    </source>
</evidence>
<feature type="compositionally biased region" description="Low complexity" evidence="1">
    <location>
        <begin position="342"/>
        <end position="382"/>
    </location>
</feature>
<feature type="domain" description="Septum formation-related" evidence="2">
    <location>
        <begin position="58"/>
        <end position="282"/>
    </location>
</feature>
<comment type="caution">
    <text evidence="3">The sequence shown here is derived from an EMBL/GenBank/DDBJ whole genome shotgun (WGS) entry which is preliminary data.</text>
</comment>
<proteinExistence type="predicted"/>
<organism evidence="3 4">
    <name type="scientific">Mycolicibacterium insubricum</name>
    <dbReference type="NCBI Taxonomy" id="444597"/>
    <lineage>
        <taxon>Bacteria</taxon>
        <taxon>Bacillati</taxon>
        <taxon>Actinomycetota</taxon>
        <taxon>Actinomycetes</taxon>
        <taxon>Mycobacteriales</taxon>
        <taxon>Mycobacteriaceae</taxon>
        <taxon>Mycolicibacterium</taxon>
    </lineage>
</organism>
<reference evidence="3 4" key="1">
    <citation type="submission" date="2016-12" db="EMBL/GenBank/DDBJ databases">
        <title>The new phylogeny of genus Mycobacterium.</title>
        <authorList>
            <person name="Tortoli E."/>
            <person name="Trovato A."/>
            <person name="Cirillo D.M."/>
        </authorList>
    </citation>
    <scope>NUCLEOTIDE SEQUENCE [LARGE SCALE GENOMIC DNA]</scope>
    <source>
        <strain evidence="3 4">DSM 45130</strain>
    </source>
</reference>
<evidence type="ECO:0000259" key="2">
    <source>
        <dbReference type="Pfam" id="PF13845"/>
    </source>
</evidence>
<protein>
    <recommendedName>
        <fullName evidence="2">Septum formation-related domain-containing protein</fullName>
    </recommendedName>
</protein>
<gene>
    <name evidence="3" type="ORF">BST26_19930</name>
</gene>
<dbReference type="AlphaFoldDB" id="A0A1X0CWM5"/>
<evidence type="ECO:0000313" key="4">
    <source>
        <dbReference type="Proteomes" id="UP000192801"/>
    </source>
</evidence>
<keyword evidence="4" id="KW-1185">Reference proteome</keyword>
<dbReference type="Proteomes" id="UP000192801">
    <property type="component" value="Unassembled WGS sequence"/>
</dbReference>
<accession>A0A1X0CWM5</accession>
<feature type="compositionally biased region" description="Pro residues" evidence="1">
    <location>
        <begin position="397"/>
        <end position="408"/>
    </location>
</feature>
<evidence type="ECO:0000313" key="3">
    <source>
        <dbReference type="EMBL" id="ORA64312.1"/>
    </source>
</evidence>
<name>A0A1X0CWM5_9MYCO</name>
<dbReference type="Pfam" id="PF13845">
    <property type="entry name" value="Septum_form"/>
    <property type="match status" value="1"/>
</dbReference>
<feature type="region of interest" description="Disordered" evidence="1">
    <location>
        <begin position="331"/>
        <end position="435"/>
    </location>
</feature>
<dbReference type="EMBL" id="MVHS01000075">
    <property type="protein sequence ID" value="ORA64312.1"/>
    <property type="molecule type" value="Genomic_DNA"/>
</dbReference>
<dbReference type="STRING" id="444597.BST26_19930"/>
<sequence length="435" mass="44695">MQAAPTRRILLLTALGGLLIAGLVTAVPMSGGNSMLGYLAENGAVGSRGTDTFNKAVAGDCLTWDKNPDHATIVDCGTDHLFEVAKPIDLGTFPGAEYGPDAAPPTPVRIQQIVAEQCQVAVRNYLGPHFDPDSRYTVSMLWPGEDAWRSSGDRRMLCGLQLPGENAKQLTFIGKIAEGDQSKVWPVGTCLGISPTTNQSTDSPVDCGTAHAAEITGIVDLSQQFPAGAPDDAAQDAFIKEQCTKLTDAYLAPVQLRNTTLTLMYKTISMPSWSAGSHQVACSIGATLGNGGWSTLVNSAKGNLQINGQAPVPPPDIPSERLTVPSVPVVPTYIPQYEPPASQNQSSTGSQNQSSNQGNQGNQHMPAQSTPSPAASPSPTATNSGGPKPPQGNTFNPPAPGAPAPPAGDGPAMDGPAADGPADNGPAAVGPAPGA</sequence>
<feature type="compositionally biased region" description="Low complexity" evidence="1">
    <location>
        <begin position="409"/>
        <end position="435"/>
    </location>
</feature>
<dbReference type="InterPro" id="IPR026004">
    <property type="entry name" value="Septum_form"/>
</dbReference>